<dbReference type="InterPro" id="IPR011083">
    <property type="entry name" value="Phage_tail_collar_dom"/>
</dbReference>
<evidence type="ECO:0000313" key="4">
    <source>
        <dbReference type="Proteomes" id="UP000315003"/>
    </source>
</evidence>
<accession>A0A517SVK5</accession>
<organism evidence="3 4">
    <name type="scientific">Stieleria bergensis</name>
    <dbReference type="NCBI Taxonomy" id="2528025"/>
    <lineage>
        <taxon>Bacteria</taxon>
        <taxon>Pseudomonadati</taxon>
        <taxon>Planctomycetota</taxon>
        <taxon>Planctomycetia</taxon>
        <taxon>Pirellulales</taxon>
        <taxon>Pirellulaceae</taxon>
        <taxon>Stieleria</taxon>
    </lineage>
</organism>
<gene>
    <name evidence="3" type="ORF">SV7mr_26840</name>
</gene>
<keyword evidence="1" id="KW-0732">Signal</keyword>
<feature type="signal peptide" evidence="1">
    <location>
        <begin position="1"/>
        <end position="23"/>
    </location>
</feature>
<dbReference type="AlphaFoldDB" id="A0A517SVK5"/>
<dbReference type="InterPro" id="IPR037053">
    <property type="entry name" value="Phage_tail_collar_dom_sf"/>
</dbReference>
<dbReference type="SUPFAM" id="SSF88874">
    <property type="entry name" value="Receptor-binding domain of short tail fibre protein gp12"/>
    <property type="match status" value="1"/>
</dbReference>
<proteinExistence type="predicted"/>
<evidence type="ECO:0000259" key="2">
    <source>
        <dbReference type="Pfam" id="PF07484"/>
    </source>
</evidence>
<dbReference type="RefSeq" id="WP_419188471.1">
    <property type="nucleotide sequence ID" value="NZ_CP036272.1"/>
</dbReference>
<evidence type="ECO:0000313" key="3">
    <source>
        <dbReference type="EMBL" id="QDT60167.1"/>
    </source>
</evidence>
<keyword evidence="4" id="KW-1185">Reference proteome</keyword>
<sequence length="160" mass="17105" precursor="true">MKITLAGMLAVGVATVTAYSLFANQESTTQPPEETIESTPFLGEIRLVPYSFAPKGWADCNGQLLPIQQHTSLYSLLGITYGGDGRTTFALPDLRSRAAVHVGEGSELQSVRLGQPGDEIPVKSAQNSNKSTPAFLGLRFIIALDGQLPPPKGSPFDFSR</sequence>
<protein>
    <submittedName>
        <fullName evidence="3">Phage Tail Collar Domain protein</fullName>
    </submittedName>
</protein>
<feature type="chain" id="PRO_5022194230" evidence="1">
    <location>
        <begin position="24"/>
        <end position="160"/>
    </location>
</feature>
<feature type="domain" description="Phage tail collar" evidence="2">
    <location>
        <begin position="43"/>
        <end position="98"/>
    </location>
</feature>
<dbReference type="EMBL" id="CP036272">
    <property type="protein sequence ID" value="QDT60167.1"/>
    <property type="molecule type" value="Genomic_DNA"/>
</dbReference>
<reference evidence="3 4" key="1">
    <citation type="submission" date="2019-02" db="EMBL/GenBank/DDBJ databases">
        <title>Deep-cultivation of Planctomycetes and their phenomic and genomic characterization uncovers novel biology.</title>
        <authorList>
            <person name="Wiegand S."/>
            <person name="Jogler M."/>
            <person name="Boedeker C."/>
            <person name="Pinto D."/>
            <person name="Vollmers J."/>
            <person name="Rivas-Marin E."/>
            <person name="Kohn T."/>
            <person name="Peeters S.H."/>
            <person name="Heuer A."/>
            <person name="Rast P."/>
            <person name="Oberbeckmann S."/>
            <person name="Bunk B."/>
            <person name="Jeske O."/>
            <person name="Meyerdierks A."/>
            <person name="Storesund J.E."/>
            <person name="Kallscheuer N."/>
            <person name="Luecker S."/>
            <person name="Lage O.M."/>
            <person name="Pohl T."/>
            <person name="Merkel B.J."/>
            <person name="Hornburger P."/>
            <person name="Mueller R.-W."/>
            <person name="Bruemmer F."/>
            <person name="Labrenz M."/>
            <person name="Spormann A.M."/>
            <person name="Op den Camp H."/>
            <person name="Overmann J."/>
            <person name="Amann R."/>
            <person name="Jetten M.S.M."/>
            <person name="Mascher T."/>
            <person name="Medema M.H."/>
            <person name="Devos D.P."/>
            <person name="Kaster A.-K."/>
            <person name="Ovreas L."/>
            <person name="Rohde M."/>
            <person name="Galperin M.Y."/>
            <person name="Jogler C."/>
        </authorList>
    </citation>
    <scope>NUCLEOTIDE SEQUENCE [LARGE SCALE GENOMIC DNA]</scope>
    <source>
        <strain evidence="3 4">SV_7m_r</strain>
    </source>
</reference>
<dbReference type="Pfam" id="PF07484">
    <property type="entry name" value="Collar"/>
    <property type="match status" value="1"/>
</dbReference>
<name>A0A517SVK5_9BACT</name>
<dbReference type="Proteomes" id="UP000315003">
    <property type="component" value="Chromosome"/>
</dbReference>
<evidence type="ECO:0000256" key="1">
    <source>
        <dbReference type="SAM" id="SignalP"/>
    </source>
</evidence>
<dbReference type="Gene3D" id="3.90.1340.10">
    <property type="entry name" value="Phage tail collar domain"/>
    <property type="match status" value="1"/>
</dbReference>